<organism evidence="9 10">
    <name type="scientific">Fictibacillus arsenicus</name>
    <dbReference type="NCBI Taxonomy" id="255247"/>
    <lineage>
        <taxon>Bacteria</taxon>
        <taxon>Bacillati</taxon>
        <taxon>Bacillota</taxon>
        <taxon>Bacilli</taxon>
        <taxon>Bacillales</taxon>
        <taxon>Fictibacillaceae</taxon>
        <taxon>Fictibacillus</taxon>
    </lineage>
</organism>
<keyword evidence="10" id="KW-1185">Reference proteome</keyword>
<accession>A0A1B1Z7E1</accession>
<dbReference type="OrthoDB" id="9787541at2"/>
<dbReference type="PANTHER" id="PTHR30193:SF37">
    <property type="entry name" value="INNER MEMBRANE ABC TRANSPORTER PERMEASE PROTEIN YCJO"/>
    <property type="match status" value="1"/>
</dbReference>
<comment type="subcellular location">
    <subcellularLocation>
        <location evidence="1 7">Cell membrane</location>
        <topology evidence="1 7">Multi-pass membrane protein</topology>
    </subcellularLocation>
</comment>
<feature type="transmembrane region" description="Helical" evidence="7">
    <location>
        <begin position="74"/>
        <end position="95"/>
    </location>
</feature>
<evidence type="ECO:0000259" key="8">
    <source>
        <dbReference type="PROSITE" id="PS50928"/>
    </source>
</evidence>
<dbReference type="PROSITE" id="PS50928">
    <property type="entry name" value="ABC_TM1"/>
    <property type="match status" value="1"/>
</dbReference>
<dbReference type="InterPro" id="IPR035906">
    <property type="entry name" value="MetI-like_sf"/>
</dbReference>
<keyword evidence="2 7" id="KW-0813">Transport</keyword>
<feature type="transmembrane region" description="Helical" evidence="7">
    <location>
        <begin position="201"/>
        <end position="223"/>
    </location>
</feature>
<dbReference type="SUPFAM" id="SSF161098">
    <property type="entry name" value="MetI-like"/>
    <property type="match status" value="1"/>
</dbReference>
<evidence type="ECO:0000256" key="2">
    <source>
        <dbReference type="ARBA" id="ARBA00022448"/>
    </source>
</evidence>
<evidence type="ECO:0000313" key="10">
    <source>
        <dbReference type="Proteomes" id="UP000077412"/>
    </source>
</evidence>
<sequence length="294" mass="33636">MVGDKGWKKWLVISFFLLPNFIGFLVFIGIPILTSLGLSFTKWDLLSTPEFIGFDNYKGIIEDTEFWSALKNTLLFIIAYLPTVLIVALGIAMLLNKNMKGRAFFRAAYFIPVVSSWVAVSLIWKWLFNPAYGLVNYFLSWFGFVGPDWLQDPQWAMIAIVLTSVWKDTGFVMVLFLAGLQNISETYYEAAEIDGASPLKKFLHITIPLLTPTTFFILIISLINSFQVFDQVMIMTEGGPAGSTTVLVQKIYNHAFRYFEMGYASAVSWVLFLIIFIVTLIQNRLQKRWVDYEQ</sequence>
<evidence type="ECO:0000256" key="5">
    <source>
        <dbReference type="ARBA" id="ARBA00022989"/>
    </source>
</evidence>
<dbReference type="CDD" id="cd06261">
    <property type="entry name" value="TM_PBP2"/>
    <property type="match status" value="1"/>
</dbReference>
<protein>
    <submittedName>
        <fullName evidence="9">Sugar ABC transporter permease</fullName>
    </submittedName>
</protein>
<evidence type="ECO:0000256" key="4">
    <source>
        <dbReference type="ARBA" id="ARBA00022692"/>
    </source>
</evidence>
<dbReference type="RefSeq" id="WP_066292041.1">
    <property type="nucleotide sequence ID" value="NZ_CP016761.1"/>
</dbReference>
<proteinExistence type="inferred from homology"/>
<feature type="transmembrane region" description="Helical" evidence="7">
    <location>
        <begin position="261"/>
        <end position="281"/>
    </location>
</feature>
<comment type="similarity">
    <text evidence="7">Belongs to the binding-protein-dependent transport system permease family.</text>
</comment>
<keyword evidence="6 7" id="KW-0472">Membrane</keyword>
<evidence type="ECO:0000256" key="7">
    <source>
        <dbReference type="RuleBase" id="RU363032"/>
    </source>
</evidence>
<dbReference type="PANTHER" id="PTHR30193">
    <property type="entry name" value="ABC TRANSPORTER PERMEASE PROTEIN"/>
    <property type="match status" value="1"/>
</dbReference>
<reference evidence="9 10" key="1">
    <citation type="submission" date="2016-08" db="EMBL/GenBank/DDBJ databases">
        <title>Complete genome sequence of Fictibacillus arsenicus G25-54, a strain with toxicity to nematodes and a potential arsenic-resistance activity.</title>
        <authorList>
            <person name="Zheng Z."/>
        </authorList>
    </citation>
    <scope>NUCLEOTIDE SEQUENCE [LARGE SCALE GENOMIC DNA]</scope>
    <source>
        <strain evidence="9 10">G25-54</strain>
    </source>
</reference>
<feature type="domain" description="ABC transmembrane type-1" evidence="8">
    <location>
        <begin position="70"/>
        <end position="282"/>
    </location>
</feature>
<dbReference type="GO" id="GO:0055085">
    <property type="term" value="P:transmembrane transport"/>
    <property type="evidence" value="ECO:0007669"/>
    <property type="project" value="InterPro"/>
</dbReference>
<keyword evidence="5 7" id="KW-1133">Transmembrane helix</keyword>
<feature type="transmembrane region" description="Helical" evidence="7">
    <location>
        <begin position="155"/>
        <end position="180"/>
    </location>
</feature>
<dbReference type="InterPro" id="IPR051393">
    <property type="entry name" value="ABC_transporter_permease"/>
</dbReference>
<dbReference type="AlphaFoldDB" id="A0A1B1Z7E1"/>
<dbReference type="Gene3D" id="1.10.3720.10">
    <property type="entry name" value="MetI-like"/>
    <property type="match status" value="1"/>
</dbReference>
<evidence type="ECO:0000256" key="6">
    <source>
        <dbReference type="ARBA" id="ARBA00023136"/>
    </source>
</evidence>
<dbReference type="KEGG" id="far:ABE41_015190"/>
<dbReference type="Pfam" id="PF00528">
    <property type="entry name" value="BPD_transp_1"/>
    <property type="match status" value="1"/>
</dbReference>
<dbReference type="Proteomes" id="UP000077412">
    <property type="component" value="Chromosome"/>
</dbReference>
<dbReference type="GO" id="GO:0005886">
    <property type="term" value="C:plasma membrane"/>
    <property type="evidence" value="ECO:0007669"/>
    <property type="project" value="UniProtKB-SubCell"/>
</dbReference>
<evidence type="ECO:0000256" key="1">
    <source>
        <dbReference type="ARBA" id="ARBA00004651"/>
    </source>
</evidence>
<name>A0A1B1Z7E1_9BACL</name>
<feature type="transmembrane region" description="Helical" evidence="7">
    <location>
        <begin position="12"/>
        <end position="33"/>
    </location>
</feature>
<keyword evidence="4 7" id="KW-0812">Transmembrane</keyword>
<dbReference type="InterPro" id="IPR000515">
    <property type="entry name" value="MetI-like"/>
</dbReference>
<evidence type="ECO:0000256" key="3">
    <source>
        <dbReference type="ARBA" id="ARBA00022475"/>
    </source>
</evidence>
<dbReference type="EMBL" id="CP016761">
    <property type="protein sequence ID" value="ANX13352.1"/>
    <property type="molecule type" value="Genomic_DNA"/>
</dbReference>
<feature type="transmembrane region" description="Helical" evidence="7">
    <location>
        <begin position="107"/>
        <end position="127"/>
    </location>
</feature>
<keyword evidence="3" id="KW-1003">Cell membrane</keyword>
<gene>
    <name evidence="9" type="ORF">ABE41_015190</name>
</gene>
<evidence type="ECO:0000313" key="9">
    <source>
        <dbReference type="EMBL" id="ANX13352.1"/>
    </source>
</evidence>
<dbReference type="STRING" id="255247.ABE41_015190"/>